<comment type="caution">
    <text evidence="1">The sequence shown here is derived from an EMBL/GenBank/DDBJ whole genome shotgun (WGS) entry which is preliminary data.</text>
</comment>
<accession>A0AAV7NNZ8</accession>
<evidence type="ECO:0000313" key="2">
    <source>
        <dbReference type="Proteomes" id="UP001066276"/>
    </source>
</evidence>
<keyword evidence="2" id="KW-1185">Reference proteome</keyword>
<dbReference type="EMBL" id="JANPWB010000012">
    <property type="protein sequence ID" value="KAJ1117762.1"/>
    <property type="molecule type" value="Genomic_DNA"/>
</dbReference>
<proteinExistence type="predicted"/>
<name>A0AAV7NNZ8_PLEWA</name>
<reference evidence="1" key="1">
    <citation type="journal article" date="2022" name="bioRxiv">
        <title>Sequencing and chromosome-scale assembly of the giantPleurodeles waltlgenome.</title>
        <authorList>
            <person name="Brown T."/>
            <person name="Elewa A."/>
            <person name="Iarovenko S."/>
            <person name="Subramanian E."/>
            <person name="Araus A.J."/>
            <person name="Petzold A."/>
            <person name="Susuki M."/>
            <person name="Suzuki K.-i.T."/>
            <person name="Hayashi T."/>
            <person name="Toyoda A."/>
            <person name="Oliveira C."/>
            <person name="Osipova E."/>
            <person name="Leigh N.D."/>
            <person name="Simon A."/>
            <person name="Yun M.H."/>
        </authorList>
    </citation>
    <scope>NUCLEOTIDE SEQUENCE</scope>
    <source>
        <strain evidence="1">20211129_DDA</strain>
        <tissue evidence="1">Liver</tissue>
    </source>
</reference>
<protein>
    <submittedName>
        <fullName evidence="1">Uncharacterized protein</fullName>
    </submittedName>
</protein>
<gene>
    <name evidence="1" type="ORF">NDU88_005959</name>
</gene>
<dbReference type="AlphaFoldDB" id="A0AAV7NNZ8"/>
<dbReference type="Proteomes" id="UP001066276">
    <property type="component" value="Chromosome 8"/>
</dbReference>
<sequence length="72" mass="7848">MRAGVTARSQACSPERGLQLKIRLRRLGWLQHTRSAAAAADRTGLSDNAPLHLRVGAIHHREVAPYRPCPAG</sequence>
<organism evidence="1 2">
    <name type="scientific">Pleurodeles waltl</name>
    <name type="common">Iberian ribbed newt</name>
    <dbReference type="NCBI Taxonomy" id="8319"/>
    <lineage>
        <taxon>Eukaryota</taxon>
        <taxon>Metazoa</taxon>
        <taxon>Chordata</taxon>
        <taxon>Craniata</taxon>
        <taxon>Vertebrata</taxon>
        <taxon>Euteleostomi</taxon>
        <taxon>Amphibia</taxon>
        <taxon>Batrachia</taxon>
        <taxon>Caudata</taxon>
        <taxon>Salamandroidea</taxon>
        <taxon>Salamandridae</taxon>
        <taxon>Pleurodelinae</taxon>
        <taxon>Pleurodeles</taxon>
    </lineage>
</organism>
<evidence type="ECO:0000313" key="1">
    <source>
        <dbReference type="EMBL" id="KAJ1117762.1"/>
    </source>
</evidence>